<reference evidence="1" key="1">
    <citation type="submission" date="2022-08" db="EMBL/GenBank/DDBJ databases">
        <title>Polycladomyces zharkentsis sp. nov., a novel thermophilic CMC and starch-degrading bacterium isolated from a geothermal spring in Kazakhstan.</title>
        <authorList>
            <person name="Mashzhan A."/>
            <person name="Kistaubaeva A."/>
            <person name="Javier-Lopez R."/>
            <person name="Birkeland N.-K."/>
        </authorList>
    </citation>
    <scope>NUCLEOTIDE SEQUENCE</scope>
    <source>
        <strain evidence="1">KSR 13</strain>
    </source>
</reference>
<dbReference type="RefSeq" id="WP_301237110.1">
    <property type="nucleotide sequence ID" value="NZ_JANRHH010000003.1"/>
</dbReference>
<evidence type="ECO:0008006" key="3">
    <source>
        <dbReference type="Google" id="ProtNLM"/>
    </source>
</evidence>
<evidence type="ECO:0000313" key="1">
    <source>
        <dbReference type="EMBL" id="MDN4592368.1"/>
    </source>
</evidence>
<evidence type="ECO:0000313" key="2">
    <source>
        <dbReference type="Proteomes" id="UP001174196"/>
    </source>
</evidence>
<proteinExistence type="predicted"/>
<keyword evidence="2" id="KW-1185">Reference proteome</keyword>
<gene>
    <name evidence="1" type="ORF">NWF35_00255</name>
</gene>
<organism evidence="1 2">
    <name type="scientific">Polycladomyces subterraneus</name>
    <dbReference type="NCBI Taxonomy" id="1016997"/>
    <lineage>
        <taxon>Bacteria</taxon>
        <taxon>Bacillati</taxon>
        <taxon>Bacillota</taxon>
        <taxon>Bacilli</taxon>
        <taxon>Bacillales</taxon>
        <taxon>Thermoactinomycetaceae</taxon>
        <taxon>Polycladomyces</taxon>
    </lineage>
</organism>
<dbReference type="EMBL" id="JANRHH010000003">
    <property type="protein sequence ID" value="MDN4592368.1"/>
    <property type="molecule type" value="Genomic_DNA"/>
</dbReference>
<sequence length="63" mass="6890">MIYVVITAVLGFASWQLYKFVRRMNVGCCSTGDCAGCDCSLKKYKVQDIATKDGGHQTPSQVP</sequence>
<comment type="caution">
    <text evidence="1">The sequence shown here is derived from an EMBL/GenBank/DDBJ whole genome shotgun (WGS) entry which is preliminary data.</text>
</comment>
<accession>A0ABT8IHW0</accession>
<protein>
    <recommendedName>
        <fullName evidence="3">FeoB-associated Cys-rich membrane protein</fullName>
    </recommendedName>
</protein>
<name>A0ABT8IHW0_9BACL</name>
<dbReference type="Proteomes" id="UP001174196">
    <property type="component" value="Unassembled WGS sequence"/>
</dbReference>